<dbReference type="PRINTS" id="PR01234">
    <property type="entry name" value="TNECROSISFCT"/>
</dbReference>
<organism evidence="19 20">
    <name type="scientific">Merluccius polli</name>
    <name type="common">Benguela hake</name>
    <name type="synonym">Merluccius cadenati</name>
    <dbReference type="NCBI Taxonomy" id="89951"/>
    <lineage>
        <taxon>Eukaryota</taxon>
        <taxon>Metazoa</taxon>
        <taxon>Chordata</taxon>
        <taxon>Craniata</taxon>
        <taxon>Vertebrata</taxon>
        <taxon>Euteleostomi</taxon>
        <taxon>Actinopterygii</taxon>
        <taxon>Neopterygii</taxon>
        <taxon>Teleostei</taxon>
        <taxon>Neoteleostei</taxon>
        <taxon>Acanthomorphata</taxon>
        <taxon>Zeiogadaria</taxon>
        <taxon>Gadariae</taxon>
        <taxon>Gadiformes</taxon>
        <taxon>Gadoidei</taxon>
        <taxon>Merlucciidae</taxon>
        <taxon>Merluccius</taxon>
    </lineage>
</organism>
<dbReference type="GO" id="GO:0005615">
    <property type="term" value="C:extracellular space"/>
    <property type="evidence" value="ECO:0007669"/>
    <property type="project" value="UniProtKB-KW"/>
</dbReference>
<dbReference type="InterPro" id="IPR008983">
    <property type="entry name" value="Tumour_necrosis_fac-like_dom"/>
</dbReference>
<dbReference type="Pfam" id="PF00229">
    <property type="entry name" value="TNF"/>
    <property type="match status" value="1"/>
</dbReference>
<dbReference type="CDD" id="cd00184">
    <property type="entry name" value="TNF"/>
    <property type="match status" value="1"/>
</dbReference>
<evidence type="ECO:0000256" key="16">
    <source>
        <dbReference type="ARBA" id="ARBA00046860"/>
    </source>
</evidence>
<dbReference type="SUPFAM" id="SSF49842">
    <property type="entry name" value="TNF-like"/>
    <property type="match status" value="1"/>
</dbReference>
<feature type="transmembrane region" description="Helical" evidence="17">
    <location>
        <begin position="35"/>
        <end position="54"/>
    </location>
</feature>
<keyword evidence="11" id="KW-1015">Disulfide bond</keyword>
<dbReference type="PANTHER" id="PTHR11471">
    <property type="entry name" value="TUMOR NECROSIS FACTOR FAMILY MEMBER"/>
    <property type="match status" value="1"/>
</dbReference>
<proteinExistence type="inferred from homology"/>
<dbReference type="InterPro" id="IPR006052">
    <property type="entry name" value="TNF_dom"/>
</dbReference>
<evidence type="ECO:0000256" key="6">
    <source>
        <dbReference type="ARBA" id="ARBA00022692"/>
    </source>
</evidence>
<evidence type="ECO:0000256" key="1">
    <source>
        <dbReference type="ARBA" id="ARBA00004606"/>
    </source>
</evidence>
<comment type="subcellular location">
    <subcellularLocation>
        <location evidence="1">Membrane</location>
        <topology evidence="1">Single-pass type II membrane protein</topology>
    </subcellularLocation>
</comment>
<dbReference type="InterPro" id="IPR006053">
    <property type="entry name" value="TNF"/>
</dbReference>
<feature type="domain" description="THD" evidence="18">
    <location>
        <begin position="60"/>
        <end position="218"/>
    </location>
</feature>
<reference evidence="19" key="1">
    <citation type="journal article" date="2023" name="Front. Mar. Sci.">
        <title>A new Merluccius polli reference genome to investigate the effects of global change in West African waters.</title>
        <authorList>
            <person name="Mateo J.L."/>
            <person name="Blanco-Fernandez C."/>
            <person name="Garcia-Vazquez E."/>
            <person name="Machado-Schiaffino G."/>
        </authorList>
    </citation>
    <scope>NUCLEOTIDE SEQUENCE</scope>
    <source>
        <strain evidence="19">C29</strain>
        <tissue evidence="19">Fin</tissue>
    </source>
</reference>
<accession>A0AA47ML41</accession>
<dbReference type="PANTHER" id="PTHR11471:SF23">
    <property type="entry name" value="TUMOR NECROSIS FACTOR"/>
    <property type="match status" value="1"/>
</dbReference>
<keyword evidence="9 17" id="KW-1133">Transmembrane helix</keyword>
<evidence type="ECO:0000256" key="4">
    <source>
        <dbReference type="ARBA" id="ARBA00018403"/>
    </source>
</evidence>
<comment type="subunit">
    <text evidence="16">Homotrimer, and heterotrimer of either two LTB and one LTA subunits or (less prevalent) two LTA and one LTB subunits. Interacts with TNFRSF14.</text>
</comment>
<evidence type="ECO:0000256" key="5">
    <source>
        <dbReference type="ARBA" id="ARBA00022514"/>
    </source>
</evidence>
<dbReference type="Proteomes" id="UP001174136">
    <property type="component" value="Unassembled WGS sequence"/>
</dbReference>
<comment type="function">
    <text evidence="15">Cytokine that in its homotrimeric form binds to TNFRSF1A/TNFR1, TNFRSF1B/TNFBR and TNFRSF14/HVEM. In its heterotrimeric form with LTB binds to TNFRSF3/LTBR. Lymphotoxin is produced by lymphocytes and is cytotoxic for a wide range of tumor cells in vitro and in vivo.</text>
</comment>
<evidence type="ECO:0000256" key="12">
    <source>
        <dbReference type="ARBA" id="ARBA00029751"/>
    </source>
</evidence>
<evidence type="ECO:0000256" key="13">
    <source>
        <dbReference type="ARBA" id="ARBA00033253"/>
    </source>
</evidence>
<dbReference type="AlphaFoldDB" id="A0AA47ML41"/>
<evidence type="ECO:0000256" key="8">
    <source>
        <dbReference type="ARBA" id="ARBA00022968"/>
    </source>
</evidence>
<evidence type="ECO:0000256" key="15">
    <source>
        <dbReference type="ARBA" id="ARBA00046146"/>
    </source>
</evidence>
<protein>
    <recommendedName>
        <fullName evidence="4">Lymphotoxin-alpha</fullName>
    </recommendedName>
    <alternativeName>
        <fullName evidence="12">TNF-alpha</fullName>
    </alternativeName>
    <alternativeName>
        <fullName evidence="13">TNF-beta</fullName>
    </alternativeName>
    <alternativeName>
        <fullName evidence="3">Tumor necrosis factor</fullName>
    </alternativeName>
    <alternativeName>
        <fullName evidence="14">Tumor necrosis factor ligand superfamily member 1</fullName>
    </alternativeName>
</protein>
<dbReference type="EMBL" id="JAOPHQ010003697">
    <property type="protein sequence ID" value="KAK0142363.1"/>
    <property type="molecule type" value="Genomic_DNA"/>
</dbReference>
<evidence type="ECO:0000313" key="19">
    <source>
        <dbReference type="EMBL" id="KAK0142363.1"/>
    </source>
</evidence>
<sequence length="218" mass="24241">MDGDCIVKMDVAGTTKQQESALRTLAACNTRWRCAAALLAVALCVAGVTSYFTISKNARAAIHLDGKYNINLTTSVEWKKDEDQFFSEGGLELKDNEIAIPHNGLYFVYSQASFRVSCHADDDQSVQMVHLSHTVKRWSDSYSNDQKTYETILHSVRTACEKTLASDRAALGKWFNAVYMGAVFHLNKGDRLKTEMEAKLLPDVEDGHGNTFFGVFAL</sequence>
<keyword evidence="7" id="KW-0732">Signal</keyword>
<evidence type="ECO:0000259" key="18">
    <source>
        <dbReference type="PROSITE" id="PS50049"/>
    </source>
</evidence>
<dbReference type="GO" id="GO:0005125">
    <property type="term" value="F:cytokine activity"/>
    <property type="evidence" value="ECO:0007669"/>
    <property type="project" value="UniProtKB-KW"/>
</dbReference>
<evidence type="ECO:0000256" key="7">
    <source>
        <dbReference type="ARBA" id="ARBA00022729"/>
    </source>
</evidence>
<evidence type="ECO:0000313" key="20">
    <source>
        <dbReference type="Proteomes" id="UP001174136"/>
    </source>
</evidence>
<dbReference type="PROSITE" id="PS50049">
    <property type="entry name" value="THD_2"/>
    <property type="match status" value="1"/>
</dbReference>
<dbReference type="SMART" id="SM00207">
    <property type="entry name" value="TNF"/>
    <property type="match status" value="1"/>
</dbReference>
<keyword evidence="10 17" id="KW-0472">Membrane</keyword>
<evidence type="ECO:0000256" key="2">
    <source>
        <dbReference type="ARBA" id="ARBA00008670"/>
    </source>
</evidence>
<evidence type="ECO:0000256" key="17">
    <source>
        <dbReference type="SAM" id="Phobius"/>
    </source>
</evidence>
<keyword evidence="6 17" id="KW-0812">Transmembrane</keyword>
<dbReference type="PRINTS" id="PR01236">
    <property type="entry name" value="TNFBETA"/>
</dbReference>
<evidence type="ECO:0000256" key="11">
    <source>
        <dbReference type="ARBA" id="ARBA00023157"/>
    </source>
</evidence>
<gene>
    <name evidence="19" type="primary">tnf_1</name>
    <name evidence="19" type="ORF">N1851_019884</name>
</gene>
<keyword evidence="5" id="KW-0202">Cytokine</keyword>
<dbReference type="GO" id="GO:0016020">
    <property type="term" value="C:membrane"/>
    <property type="evidence" value="ECO:0007669"/>
    <property type="project" value="UniProtKB-SubCell"/>
</dbReference>
<comment type="similarity">
    <text evidence="2">Belongs to the tumor necrosis factor family.</text>
</comment>
<evidence type="ECO:0000256" key="10">
    <source>
        <dbReference type="ARBA" id="ARBA00023136"/>
    </source>
</evidence>
<dbReference type="InterPro" id="IPR002960">
    <property type="entry name" value="TNF_beta"/>
</dbReference>
<evidence type="ECO:0000256" key="9">
    <source>
        <dbReference type="ARBA" id="ARBA00022989"/>
    </source>
</evidence>
<comment type="caution">
    <text evidence="19">The sequence shown here is derived from an EMBL/GenBank/DDBJ whole genome shotgun (WGS) entry which is preliminary data.</text>
</comment>
<dbReference type="GO" id="GO:0006955">
    <property type="term" value="P:immune response"/>
    <property type="evidence" value="ECO:0007669"/>
    <property type="project" value="InterPro"/>
</dbReference>
<dbReference type="Gene3D" id="2.60.120.40">
    <property type="match status" value="1"/>
</dbReference>
<evidence type="ECO:0000256" key="3">
    <source>
        <dbReference type="ARBA" id="ARBA00013893"/>
    </source>
</evidence>
<name>A0AA47ML41_MERPO</name>
<dbReference type="GO" id="GO:0005164">
    <property type="term" value="F:tumor necrosis factor receptor binding"/>
    <property type="evidence" value="ECO:0007669"/>
    <property type="project" value="InterPro"/>
</dbReference>
<evidence type="ECO:0000256" key="14">
    <source>
        <dbReference type="ARBA" id="ARBA00033263"/>
    </source>
</evidence>
<keyword evidence="20" id="KW-1185">Reference proteome</keyword>
<keyword evidence="8" id="KW-0735">Signal-anchor</keyword>